<organism evidence="4 5">
    <name type="scientific">Daphnia pulex</name>
    <name type="common">Water flea</name>
    <dbReference type="NCBI Taxonomy" id="6669"/>
    <lineage>
        <taxon>Eukaryota</taxon>
        <taxon>Metazoa</taxon>
        <taxon>Ecdysozoa</taxon>
        <taxon>Arthropoda</taxon>
        <taxon>Crustacea</taxon>
        <taxon>Branchiopoda</taxon>
        <taxon>Diplostraca</taxon>
        <taxon>Cladocera</taxon>
        <taxon>Anomopoda</taxon>
        <taxon>Daphniidae</taxon>
        <taxon>Daphnia</taxon>
    </lineage>
</organism>
<comment type="similarity">
    <text evidence="1">Belongs to the GMC oxidoreductase family.</text>
</comment>
<sequence length="280" mass="31205">MSQVKELGLALASLLSWLLFSDTPSDPEGYVRDPSASGRKSMKSNLYCYKTLVVAVFQRTIRSSYDFIIIGAGSAGAVVANRLSEVADWNILLLEAGGDESIFGQIPANAYEMQLTNQDWQYKTVPQDHACRSSYNRQYTTIVENHNNFGCNIARGKMLGGCSSINAMLYVRGNKRDYDNWRDDGNVDWGYDDVLPYFLKSEDNQNPYLAGTKYHNKGGYLTVGEPGFHTPLAAAFIQGGKEMGYENRNYNGEFQTGFMLPQGTVRHGSRCSTSKAFLRP</sequence>
<proteinExistence type="inferred from homology"/>
<keyword evidence="2" id="KW-0732">Signal</keyword>
<dbReference type="Gene3D" id="3.50.50.60">
    <property type="entry name" value="FAD/NAD(P)-binding domain"/>
    <property type="match status" value="1"/>
</dbReference>
<dbReference type="InterPro" id="IPR012132">
    <property type="entry name" value="GMC_OxRdtase"/>
</dbReference>
<reference evidence="4 5" key="1">
    <citation type="journal article" date="2011" name="Science">
        <title>The ecoresponsive genome of Daphnia pulex.</title>
        <authorList>
            <person name="Colbourne J.K."/>
            <person name="Pfrender M.E."/>
            <person name="Gilbert D."/>
            <person name="Thomas W.K."/>
            <person name="Tucker A."/>
            <person name="Oakley T.H."/>
            <person name="Tokishita S."/>
            <person name="Aerts A."/>
            <person name="Arnold G.J."/>
            <person name="Basu M.K."/>
            <person name="Bauer D.J."/>
            <person name="Caceres C.E."/>
            <person name="Carmel L."/>
            <person name="Casola C."/>
            <person name="Choi J.H."/>
            <person name="Detter J.C."/>
            <person name="Dong Q."/>
            <person name="Dusheyko S."/>
            <person name="Eads B.D."/>
            <person name="Frohlich T."/>
            <person name="Geiler-Samerotte K.A."/>
            <person name="Gerlach D."/>
            <person name="Hatcher P."/>
            <person name="Jogdeo S."/>
            <person name="Krijgsveld J."/>
            <person name="Kriventseva E.V."/>
            <person name="Kultz D."/>
            <person name="Laforsch C."/>
            <person name="Lindquist E."/>
            <person name="Lopez J."/>
            <person name="Manak J.R."/>
            <person name="Muller J."/>
            <person name="Pangilinan J."/>
            <person name="Patwardhan R.P."/>
            <person name="Pitluck S."/>
            <person name="Pritham E.J."/>
            <person name="Rechtsteiner A."/>
            <person name="Rho M."/>
            <person name="Rogozin I.B."/>
            <person name="Sakarya O."/>
            <person name="Salamov A."/>
            <person name="Schaack S."/>
            <person name="Shapiro H."/>
            <person name="Shiga Y."/>
            <person name="Skalitzky C."/>
            <person name="Smith Z."/>
            <person name="Souvorov A."/>
            <person name="Sung W."/>
            <person name="Tang Z."/>
            <person name="Tsuchiya D."/>
            <person name="Tu H."/>
            <person name="Vos H."/>
            <person name="Wang M."/>
            <person name="Wolf Y.I."/>
            <person name="Yamagata H."/>
            <person name="Yamada T."/>
            <person name="Ye Y."/>
            <person name="Shaw J.R."/>
            <person name="Andrews J."/>
            <person name="Crease T.J."/>
            <person name="Tang H."/>
            <person name="Lucas S.M."/>
            <person name="Robertson H.M."/>
            <person name="Bork P."/>
            <person name="Koonin E.V."/>
            <person name="Zdobnov E.M."/>
            <person name="Grigoriev I.V."/>
            <person name="Lynch M."/>
            <person name="Boore J.L."/>
        </authorList>
    </citation>
    <scope>NUCLEOTIDE SEQUENCE [LARGE SCALE GENOMIC DNA]</scope>
</reference>
<dbReference type="EMBL" id="GL732536">
    <property type="protein sequence ID" value="EFX83706.1"/>
    <property type="molecule type" value="Genomic_DNA"/>
</dbReference>
<feature type="chain" id="PRO_5003240762" description="Glucose-methanol-choline oxidoreductase N-terminal domain-containing protein" evidence="2">
    <location>
        <begin position="26"/>
        <end position="280"/>
    </location>
</feature>
<dbReference type="OMA" id="ANAYEMQ"/>
<dbReference type="InterPro" id="IPR000172">
    <property type="entry name" value="GMC_OxRdtase_N"/>
</dbReference>
<dbReference type="Pfam" id="PF00732">
    <property type="entry name" value="GMC_oxred_N"/>
    <property type="match status" value="1"/>
</dbReference>
<evidence type="ECO:0000259" key="3">
    <source>
        <dbReference type="Pfam" id="PF00732"/>
    </source>
</evidence>
<dbReference type="OrthoDB" id="269227at2759"/>
<dbReference type="Proteomes" id="UP000000305">
    <property type="component" value="Unassembled WGS sequence"/>
</dbReference>
<dbReference type="HOGENOM" id="CLU_002865_1_3_1"/>
<evidence type="ECO:0000313" key="4">
    <source>
        <dbReference type="EMBL" id="EFX83706.1"/>
    </source>
</evidence>
<dbReference type="KEGG" id="dpx:DAPPUDRAFT_100403"/>
<name>E9GAA1_DAPPU</name>
<feature type="non-terminal residue" evidence="4">
    <location>
        <position position="280"/>
    </location>
</feature>
<dbReference type="PANTHER" id="PTHR11552">
    <property type="entry name" value="GLUCOSE-METHANOL-CHOLINE GMC OXIDOREDUCTASE"/>
    <property type="match status" value="1"/>
</dbReference>
<dbReference type="AlphaFoldDB" id="E9GAA1"/>
<dbReference type="GO" id="GO:0016614">
    <property type="term" value="F:oxidoreductase activity, acting on CH-OH group of donors"/>
    <property type="evidence" value="ECO:0007669"/>
    <property type="project" value="InterPro"/>
</dbReference>
<dbReference type="STRING" id="6669.E9GAA1"/>
<evidence type="ECO:0000256" key="1">
    <source>
        <dbReference type="ARBA" id="ARBA00010790"/>
    </source>
</evidence>
<feature type="domain" description="Glucose-methanol-choline oxidoreductase N-terminal" evidence="3">
    <location>
        <begin position="65"/>
        <end position="280"/>
    </location>
</feature>
<gene>
    <name evidence="4" type="ORF">DAPPUDRAFT_100403</name>
</gene>
<dbReference type="PANTHER" id="PTHR11552:SF227">
    <property type="entry name" value="GLUCOSE DEHYDROGENASE [FAD, QUINONE]-LIKE PROTEIN"/>
    <property type="match status" value="1"/>
</dbReference>
<protein>
    <recommendedName>
        <fullName evidence="3">Glucose-methanol-choline oxidoreductase N-terminal domain-containing protein</fullName>
    </recommendedName>
</protein>
<evidence type="ECO:0000313" key="5">
    <source>
        <dbReference type="Proteomes" id="UP000000305"/>
    </source>
</evidence>
<dbReference type="SUPFAM" id="SSF51905">
    <property type="entry name" value="FAD/NAD(P)-binding domain"/>
    <property type="match status" value="1"/>
</dbReference>
<dbReference type="Gene3D" id="3.30.560.10">
    <property type="entry name" value="Glucose Oxidase, domain 3"/>
    <property type="match status" value="1"/>
</dbReference>
<dbReference type="InterPro" id="IPR036188">
    <property type="entry name" value="FAD/NAD-bd_sf"/>
</dbReference>
<feature type="signal peptide" evidence="2">
    <location>
        <begin position="1"/>
        <end position="25"/>
    </location>
</feature>
<accession>E9GAA1</accession>
<dbReference type="GO" id="GO:0050660">
    <property type="term" value="F:flavin adenine dinucleotide binding"/>
    <property type="evidence" value="ECO:0007669"/>
    <property type="project" value="InterPro"/>
</dbReference>
<evidence type="ECO:0000256" key="2">
    <source>
        <dbReference type="SAM" id="SignalP"/>
    </source>
</evidence>
<dbReference type="eggNOG" id="KOG1238">
    <property type="taxonomic scope" value="Eukaryota"/>
</dbReference>
<dbReference type="PhylomeDB" id="E9GAA1"/>
<keyword evidence="5" id="KW-1185">Reference proteome</keyword>
<dbReference type="InParanoid" id="E9GAA1"/>